<dbReference type="CDD" id="cd02908">
    <property type="entry name" value="Macro_OAADPr_deacetylase"/>
    <property type="match status" value="1"/>
</dbReference>
<gene>
    <name evidence="1" type="ORF">RD2015_3688</name>
</gene>
<dbReference type="Proteomes" id="UP000060699">
    <property type="component" value="Chromosome"/>
</dbReference>
<dbReference type="OrthoDB" id="6194521at2"/>
<dbReference type="Gene3D" id="3.40.220.10">
    <property type="entry name" value="Leucine Aminopeptidase, subunit E, domain 1"/>
    <property type="match status" value="1"/>
</dbReference>
<dbReference type="EMBL" id="CP013729">
    <property type="protein sequence ID" value="ALV08143.1"/>
    <property type="molecule type" value="Genomic_DNA"/>
</dbReference>
<dbReference type="PANTHER" id="PTHR11106">
    <property type="entry name" value="GANGLIOSIDE INDUCED DIFFERENTIATION ASSOCIATED PROTEIN 2-RELATED"/>
    <property type="match status" value="1"/>
</dbReference>
<dbReference type="SUPFAM" id="SSF52949">
    <property type="entry name" value="Macro domain-like"/>
    <property type="match status" value="1"/>
</dbReference>
<dbReference type="AlphaFoldDB" id="A0A0U3LJ70"/>
<sequence length="172" mass="17981">MRPLDAVRANIVTLEVDAIVNAANSSLLGGGGVDGAIHRAAGPDLLQACRALNGCKTGQAKITAGFRLAARHVIHTVGPVWRGGAHGEEALLRSCYVTSLELARDHSIESIAFPSISTGSYGYPIELAAQVAVASVDAWLTAQPLPVAVTFCCFSEADLAVYETVLAQRRPS</sequence>
<dbReference type="PROSITE" id="PS51154">
    <property type="entry name" value="MACRO"/>
    <property type="match status" value="1"/>
</dbReference>
<dbReference type="PATRIC" id="fig|76731.3.peg.3778"/>
<dbReference type="NCBIfam" id="NF001664">
    <property type="entry name" value="PRK00431.1-6"/>
    <property type="match status" value="1"/>
</dbReference>
<dbReference type="SMART" id="SM00506">
    <property type="entry name" value="A1pp"/>
    <property type="match status" value="1"/>
</dbReference>
<reference evidence="1 2" key="1">
    <citation type="submission" date="2015-12" db="EMBL/GenBank/DDBJ databases">
        <title>Complete genome of Roseateles depolymerans KCTC 42856.</title>
        <authorList>
            <person name="Kim K.M."/>
        </authorList>
    </citation>
    <scope>NUCLEOTIDE SEQUENCE [LARGE SCALE GENOMIC DNA]</scope>
    <source>
        <strain evidence="1 2">KCTC 42856</strain>
    </source>
</reference>
<evidence type="ECO:0000313" key="2">
    <source>
        <dbReference type="Proteomes" id="UP000060699"/>
    </source>
</evidence>
<dbReference type="PANTHER" id="PTHR11106:SF27">
    <property type="entry name" value="MACRO DOMAIN-CONTAINING PROTEIN"/>
    <property type="match status" value="1"/>
</dbReference>
<dbReference type="STRING" id="76731.RD2015_3688"/>
<keyword evidence="2" id="KW-1185">Reference proteome</keyword>
<dbReference type="InterPro" id="IPR002589">
    <property type="entry name" value="Macro_dom"/>
</dbReference>
<name>A0A0U3LJ70_9BURK</name>
<dbReference type="RefSeq" id="WP_058936148.1">
    <property type="nucleotide sequence ID" value="NZ_CP013729.1"/>
</dbReference>
<dbReference type="KEGG" id="rdp:RD2015_3688"/>
<protein>
    <submittedName>
        <fullName evidence="1">Appr-1-p processing domain protein</fullName>
    </submittedName>
</protein>
<accession>A0A0U3LJ70</accession>
<dbReference type="Pfam" id="PF01661">
    <property type="entry name" value="Macro"/>
    <property type="match status" value="1"/>
</dbReference>
<dbReference type="InterPro" id="IPR043472">
    <property type="entry name" value="Macro_dom-like"/>
</dbReference>
<organism evidence="1 2">
    <name type="scientific">Roseateles depolymerans</name>
    <dbReference type="NCBI Taxonomy" id="76731"/>
    <lineage>
        <taxon>Bacteria</taxon>
        <taxon>Pseudomonadati</taxon>
        <taxon>Pseudomonadota</taxon>
        <taxon>Betaproteobacteria</taxon>
        <taxon>Burkholderiales</taxon>
        <taxon>Sphaerotilaceae</taxon>
        <taxon>Roseateles</taxon>
    </lineage>
</organism>
<evidence type="ECO:0000313" key="1">
    <source>
        <dbReference type="EMBL" id="ALV08143.1"/>
    </source>
</evidence>
<proteinExistence type="predicted"/>